<evidence type="ECO:0000256" key="1">
    <source>
        <dbReference type="SAM" id="SignalP"/>
    </source>
</evidence>
<dbReference type="VEuPathDB" id="TriTrypDB:BSAL_84255"/>
<reference evidence="3" key="1">
    <citation type="submission" date="2015-09" db="EMBL/GenBank/DDBJ databases">
        <authorList>
            <consortium name="Pathogen Informatics"/>
        </authorList>
    </citation>
    <scope>NUCLEOTIDE SEQUENCE [LARGE SCALE GENOMIC DNA]</scope>
    <source>
        <strain evidence="3">Lake Konstanz</strain>
    </source>
</reference>
<evidence type="ECO:0000313" key="2">
    <source>
        <dbReference type="EMBL" id="CUG73711.1"/>
    </source>
</evidence>
<keyword evidence="3" id="KW-1185">Reference proteome</keyword>
<feature type="signal peptide" evidence="1">
    <location>
        <begin position="1"/>
        <end position="21"/>
    </location>
</feature>
<dbReference type="EMBL" id="CYKH01000967">
    <property type="protein sequence ID" value="CUG73711.1"/>
    <property type="molecule type" value="Genomic_DNA"/>
</dbReference>
<sequence length="132" mass="14699">MFMKKATLLLTLIMGFSPILGADLTTDNNNGAVVSSLEQLIVKARSIEFDKDSPRVCAAYSFFNGENIQNARDVHYALGFNEGKYSIETLYALYLALQQVILPSGRFKPEDLNGGFTKDNFEFLKKIFSEAA</sequence>
<dbReference type="Proteomes" id="UP000051952">
    <property type="component" value="Unassembled WGS sequence"/>
</dbReference>
<feature type="chain" id="PRO_5006621732" description="Membrane-associated protein" evidence="1">
    <location>
        <begin position="22"/>
        <end position="132"/>
    </location>
</feature>
<gene>
    <name evidence="2" type="ORF">BSAL_84255</name>
</gene>
<evidence type="ECO:0000313" key="3">
    <source>
        <dbReference type="Proteomes" id="UP000051952"/>
    </source>
</evidence>
<protein>
    <recommendedName>
        <fullName evidence="4">Membrane-associated protein</fullName>
    </recommendedName>
</protein>
<proteinExistence type="predicted"/>
<organism evidence="2 3">
    <name type="scientific">Bodo saltans</name>
    <name type="common">Flagellated protozoan</name>
    <dbReference type="NCBI Taxonomy" id="75058"/>
    <lineage>
        <taxon>Eukaryota</taxon>
        <taxon>Discoba</taxon>
        <taxon>Euglenozoa</taxon>
        <taxon>Kinetoplastea</taxon>
        <taxon>Metakinetoplastina</taxon>
        <taxon>Eubodonida</taxon>
        <taxon>Bodonidae</taxon>
        <taxon>Bodo</taxon>
    </lineage>
</organism>
<keyword evidence="1" id="KW-0732">Signal</keyword>
<evidence type="ECO:0008006" key="4">
    <source>
        <dbReference type="Google" id="ProtNLM"/>
    </source>
</evidence>
<dbReference type="AlphaFoldDB" id="A0A0S4J029"/>
<name>A0A0S4J029_BODSA</name>
<accession>A0A0S4J029</accession>